<dbReference type="AlphaFoldDB" id="A0AAD5MV00"/>
<sequence>FTAPRIHYKMFLVIFLTLSIFSHFQSGLCNGGYTEPFGCQGEAINDRTRDDALSFFNFIRARLALGHYHMFGLSSASHMNKLRWDCNLESIAERVVHYCPKDAPLMRVVNAINFN</sequence>
<reference evidence="2" key="1">
    <citation type="submission" date="2021-06" db="EMBL/GenBank/DDBJ databases">
        <title>Parelaphostrongylus tenuis whole genome reference sequence.</title>
        <authorList>
            <person name="Garwood T.J."/>
            <person name="Larsen P.A."/>
            <person name="Fountain-Jones N.M."/>
            <person name="Garbe J.R."/>
            <person name="Macchietto M.G."/>
            <person name="Kania S.A."/>
            <person name="Gerhold R.W."/>
            <person name="Richards J.E."/>
            <person name="Wolf T.M."/>
        </authorList>
    </citation>
    <scope>NUCLEOTIDE SEQUENCE</scope>
    <source>
        <strain evidence="2">MNPRO001-30</strain>
        <tissue evidence="2">Meninges</tissue>
    </source>
</reference>
<proteinExistence type="predicted"/>
<dbReference type="InterPro" id="IPR035940">
    <property type="entry name" value="CAP_sf"/>
</dbReference>
<dbReference type="Gene3D" id="3.40.33.10">
    <property type="entry name" value="CAP"/>
    <property type="match status" value="1"/>
</dbReference>
<evidence type="ECO:0000313" key="2">
    <source>
        <dbReference type="EMBL" id="KAJ1356151.1"/>
    </source>
</evidence>
<gene>
    <name evidence="2" type="ORF">KIN20_013815</name>
</gene>
<comment type="caution">
    <text evidence="2">The sequence shown here is derived from an EMBL/GenBank/DDBJ whole genome shotgun (WGS) entry which is preliminary data.</text>
</comment>
<evidence type="ECO:0000313" key="3">
    <source>
        <dbReference type="Proteomes" id="UP001196413"/>
    </source>
</evidence>
<name>A0AAD5MV00_PARTN</name>
<keyword evidence="3" id="KW-1185">Reference proteome</keyword>
<feature type="chain" id="PRO_5042182746" evidence="1">
    <location>
        <begin position="28"/>
        <end position="115"/>
    </location>
</feature>
<feature type="signal peptide" evidence="1">
    <location>
        <begin position="1"/>
        <end position="27"/>
    </location>
</feature>
<protein>
    <submittedName>
        <fullName evidence="2">Uncharacterized protein</fullName>
    </submittedName>
</protein>
<feature type="non-terminal residue" evidence="2">
    <location>
        <position position="1"/>
    </location>
</feature>
<accession>A0AAD5MV00</accession>
<evidence type="ECO:0000256" key="1">
    <source>
        <dbReference type="SAM" id="SignalP"/>
    </source>
</evidence>
<dbReference type="Proteomes" id="UP001196413">
    <property type="component" value="Unassembled WGS sequence"/>
</dbReference>
<dbReference type="SUPFAM" id="SSF55797">
    <property type="entry name" value="PR-1-like"/>
    <property type="match status" value="1"/>
</dbReference>
<keyword evidence="1" id="KW-0732">Signal</keyword>
<organism evidence="2 3">
    <name type="scientific">Parelaphostrongylus tenuis</name>
    <name type="common">Meningeal worm</name>
    <dbReference type="NCBI Taxonomy" id="148309"/>
    <lineage>
        <taxon>Eukaryota</taxon>
        <taxon>Metazoa</taxon>
        <taxon>Ecdysozoa</taxon>
        <taxon>Nematoda</taxon>
        <taxon>Chromadorea</taxon>
        <taxon>Rhabditida</taxon>
        <taxon>Rhabditina</taxon>
        <taxon>Rhabditomorpha</taxon>
        <taxon>Strongyloidea</taxon>
        <taxon>Metastrongylidae</taxon>
        <taxon>Parelaphostrongylus</taxon>
    </lineage>
</organism>
<dbReference type="EMBL" id="JAHQIW010002721">
    <property type="protein sequence ID" value="KAJ1356151.1"/>
    <property type="molecule type" value="Genomic_DNA"/>
</dbReference>